<feature type="region of interest" description="Disordered" evidence="1">
    <location>
        <begin position="67"/>
        <end position="91"/>
    </location>
</feature>
<gene>
    <name evidence="3" type="ORF">GCM10023081_43710</name>
</gene>
<dbReference type="RefSeq" id="WP_345154278.1">
    <property type="nucleotide sequence ID" value="NZ_BAABEO010000034.1"/>
</dbReference>
<dbReference type="Proteomes" id="UP001500752">
    <property type="component" value="Unassembled WGS sequence"/>
</dbReference>
<protein>
    <submittedName>
        <fullName evidence="3">Amidase</fullName>
    </submittedName>
</protein>
<evidence type="ECO:0000256" key="1">
    <source>
        <dbReference type="SAM" id="MobiDB-lite"/>
    </source>
</evidence>
<dbReference type="SUPFAM" id="SSF75304">
    <property type="entry name" value="Amidase signature (AS) enzymes"/>
    <property type="match status" value="1"/>
</dbReference>
<accession>A0ABP7DFN6</accession>
<dbReference type="InterPro" id="IPR036928">
    <property type="entry name" value="AS_sf"/>
</dbReference>
<evidence type="ECO:0000313" key="4">
    <source>
        <dbReference type="Proteomes" id="UP001500752"/>
    </source>
</evidence>
<dbReference type="EMBL" id="BAABEO010000034">
    <property type="protein sequence ID" value="GAA3702587.1"/>
    <property type="molecule type" value="Genomic_DNA"/>
</dbReference>
<reference evidence="4" key="1">
    <citation type="journal article" date="2019" name="Int. J. Syst. Evol. Microbiol.">
        <title>The Global Catalogue of Microorganisms (GCM) 10K type strain sequencing project: providing services to taxonomists for standard genome sequencing and annotation.</title>
        <authorList>
            <consortium name="The Broad Institute Genomics Platform"/>
            <consortium name="The Broad Institute Genome Sequencing Center for Infectious Disease"/>
            <person name="Wu L."/>
            <person name="Ma J."/>
        </authorList>
    </citation>
    <scope>NUCLEOTIDE SEQUENCE [LARGE SCALE GENOMIC DNA]</scope>
    <source>
        <strain evidence="4">JCM 30742</strain>
    </source>
</reference>
<comment type="caution">
    <text evidence="3">The sequence shown here is derived from an EMBL/GenBank/DDBJ whole genome shotgun (WGS) entry which is preliminary data.</text>
</comment>
<dbReference type="InterPro" id="IPR023631">
    <property type="entry name" value="Amidase_dom"/>
</dbReference>
<evidence type="ECO:0000259" key="2">
    <source>
        <dbReference type="Pfam" id="PF01425"/>
    </source>
</evidence>
<dbReference type="Pfam" id="PF01425">
    <property type="entry name" value="Amidase"/>
    <property type="match status" value="1"/>
</dbReference>
<feature type="compositionally biased region" description="Basic and acidic residues" evidence="1">
    <location>
        <begin position="1"/>
        <end position="19"/>
    </location>
</feature>
<feature type="region of interest" description="Disordered" evidence="1">
    <location>
        <begin position="1"/>
        <end position="24"/>
    </location>
</feature>
<keyword evidence="4" id="KW-1185">Reference proteome</keyword>
<dbReference type="Gene3D" id="3.90.1300.10">
    <property type="entry name" value="Amidase signature (AS) domain"/>
    <property type="match status" value="1"/>
</dbReference>
<dbReference type="InterPro" id="IPR000120">
    <property type="entry name" value="Amidase"/>
</dbReference>
<sequence>MTATDTRADRSGDAIRRQADAGQALTRSCALPASPDAGDLDPETYAARLAHLRGTVPPGLKVRAAAHDAGAPAGGDAAVRDAAGRDSAAWDTDRPDVAGLLAAYGSGATTPSAVLERYLVRWEASATTDAAVLHRIEGAREAAAASDARWAAGTPRPLEGIPFGVKDIIDVAGAKVTCGSLQTGERTATEDAAVVARLRGAGAIPVAMVATTEFAMGAAQNARYGAVPNPWNPERWTGGSSTGSGAGLAAGLFPFALGTDTGGSIRIPSAFCGTTGLKPTYGRLPRTGVATLSWSLDHVGPMGLSAADLQLLLPVLEGVFAGSPAPASAPVRAGSLQSGFAPLAGVGIGVLGGWHLEPLDAAVAAAFADALDTLRSLGAEVRVFDAPGYDPELSHVEAWNVFYGEIAATQEANLPRRELFDAGTRDRFEQGRALPAIDYLRALRRRAGVLDALLGGMDASGVDYLVLPTVPGAAPRLADMTMVLNGEALNIHDVLPRNTRIFDYTGMPALALPMGFDAGSMPLSLQVAGRPWDDGGVLAVGAAFQSVTAFHRRVPGTEC</sequence>
<dbReference type="PANTHER" id="PTHR11895">
    <property type="entry name" value="TRANSAMIDASE"/>
    <property type="match status" value="1"/>
</dbReference>
<proteinExistence type="predicted"/>
<feature type="domain" description="Amidase" evidence="2">
    <location>
        <begin position="114"/>
        <end position="538"/>
    </location>
</feature>
<name>A0ABP7DFN6_9MICC</name>
<dbReference type="PANTHER" id="PTHR11895:SF176">
    <property type="entry name" value="AMIDASE AMID-RELATED"/>
    <property type="match status" value="1"/>
</dbReference>
<organism evidence="3 4">
    <name type="scientific">Arthrobacter ginkgonis</name>
    <dbReference type="NCBI Taxonomy" id="1630594"/>
    <lineage>
        <taxon>Bacteria</taxon>
        <taxon>Bacillati</taxon>
        <taxon>Actinomycetota</taxon>
        <taxon>Actinomycetes</taxon>
        <taxon>Micrococcales</taxon>
        <taxon>Micrococcaceae</taxon>
        <taxon>Arthrobacter</taxon>
    </lineage>
</organism>
<evidence type="ECO:0000313" key="3">
    <source>
        <dbReference type="EMBL" id="GAA3702587.1"/>
    </source>
</evidence>
<feature type="compositionally biased region" description="Low complexity" evidence="1">
    <location>
        <begin position="67"/>
        <end position="77"/>
    </location>
</feature>